<dbReference type="OrthoDB" id="10268124at2759"/>
<organism evidence="6 7">
    <name type="scientific">Paramecium sonneborni</name>
    <dbReference type="NCBI Taxonomy" id="65129"/>
    <lineage>
        <taxon>Eukaryota</taxon>
        <taxon>Sar</taxon>
        <taxon>Alveolata</taxon>
        <taxon>Ciliophora</taxon>
        <taxon>Intramacronucleata</taxon>
        <taxon>Oligohymenophorea</taxon>
        <taxon>Peniculida</taxon>
        <taxon>Parameciidae</taxon>
        <taxon>Paramecium</taxon>
    </lineage>
</organism>
<dbReference type="AlphaFoldDB" id="A0A8S1PFN9"/>
<protein>
    <recommendedName>
        <fullName evidence="8">Transmembrane protein</fullName>
    </recommendedName>
</protein>
<keyword evidence="4" id="KW-0812">Transmembrane</keyword>
<feature type="transmembrane region" description="Helical" evidence="4">
    <location>
        <begin position="1079"/>
        <end position="1098"/>
    </location>
</feature>
<keyword evidence="2" id="KW-0677">Repeat</keyword>
<evidence type="ECO:0008006" key="8">
    <source>
        <dbReference type="Google" id="ProtNLM"/>
    </source>
</evidence>
<evidence type="ECO:0000313" key="7">
    <source>
        <dbReference type="Proteomes" id="UP000692954"/>
    </source>
</evidence>
<feature type="signal peptide" evidence="5">
    <location>
        <begin position="1"/>
        <end position="16"/>
    </location>
</feature>
<keyword evidence="7" id="KW-1185">Reference proteome</keyword>
<keyword evidence="1 5" id="KW-0732">Signal</keyword>
<evidence type="ECO:0000256" key="4">
    <source>
        <dbReference type="SAM" id="Phobius"/>
    </source>
</evidence>
<sequence>MIVLIVCLYLTHQTVIYNFDANANDIDGWQDFYGCDFKQYGDIKYFGPKTYFFDYISRIFLDLESHSHIQIYAQVLSINNNQEPKLFLDERQIEPESVESSQTFICGNLHYTYTISQIYQHNRRNAWIQIQLKRGGLIKLKLTITKCLYGCISCIENNPKICLYWQVHQNLLNNTCITNSEGWTGVFTYQNYLGCGDCQFLKFQIINYQTQLPPHQDILIRFFKIGYQKMVINYMFGNKIISLGNQLIEILINNHNDCLLKLEIKTQTPQQFIQLRDFEIYYTYEDILLENFNEGCLKQINNICLICQDGWTLDIQQQICKRICGDKVVQGQEFCDDGNQLSNDGCYNCIYESNRNCLKFEYGKCIKCQNGYMLQRFKCIPICGDGLIVETELCDDNNNFQFDGCFRCQNSCQLECLYCQKGVCFQCIQGWSLIDYQCYQICGDNKVAIYSIEQCDDLSDITCLDCIIKCLDYCLICSKYNICEICEEALYVTDDKCVPICGDSLVSKYFEDCDDGNDQPYDGCFKCQYQCQHGCKTCEKGYTCLECDEGFSLNNYTLQCDKIEELIEPQIIEIYCLQNQQFINGICIDLCGDGKLNSNYEECDDGNNNPMDGCSFFCGLEEDFHCQNTENSYSICILLDSPDFKLINQSDKKSQTQIIQLSFTQSVQLQKSLSIENIFNYIISPQTQYKMEIRILQNLNQNLNNSTFQFIIYFQQSIKNPQLRIEIDRSIIFNEYNLELKKLKKEINLGNPFILSGQTQQQLKQIVQMNEALIYSMISISALVVLTGNTVLFFNLLELLQSLSYIRYMKYTFPPHLKQFLNTFTKISLKPIFDYFEVDQQLSKLNGGIFPFQTKQSTLSKEQDPLNCFFLINAKSCYFSILTSIATYIICCIISSQLIHYFLGRKFSQYFHNFNSLKRLRIFQKYFFLTCLKLKLLFFREIIFQAYYSIIHQLTFSALLQFPNYQFNTFFNIINSANAILALILIITISFKLIAITSSSIKNKNKWRYFYQGIQGRFWGTNFKSFQILRIQFYITIIVEFMNYPEVQSILLSMLSFYFLIFIIKFKPLKSKYEFFKQIFKELFLMLITGSFLVYSMVLDDDQFLLFGWIHIYSFVALLSITLIIDLIEHVIKIVQNYKQKQLLKQIKLEKSYINNKLQLFVREI</sequence>
<evidence type="ECO:0000256" key="2">
    <source>
        <dbReference type="ARBA" id="ARBA00022737"/>
    </source>
</evidence>
<accession>A0A8S1PFN9</accession>
<comment type="caution">
    <text evidence="6">The sequence shown here is derived from an EMBL/GenBank/DDBJ whole genome shotgun (WGS) entry which is preliminary data.</text>
</comment>
<dbReference type="EMBL" id="CAJJDN010000076">
    <property type="protein sequence ID" value="CAD8101523.1"/>
    <property type="molecule type" value="Genomic_DNA"/>
</dbReference>
<name>A0A8S1PFN9_9CILI</name>
<keyword evidence="4" id="KW-1133">Transmembrane helix</keyword>
<feature type="transmembrane region" description="Helical" evidence="4">
    <location>
        <begin position="1050"/>
        <end position="1067"/>
    </location>
</feature>
<dbReference type="Proteomes" id="UP000692954">
    <property type="component" value="Unassembled WGS sequence"/>
</dbReference>
<evidence type="ECO:0000313" key="6">
    <source>
        <dbReference type="EMBL" id="CAD8101523.1"/>
    </source>
</evidence>
<dbReference type="InterPro" id="IPR011936">
    <property type="entry name" value="Myxo_disulph_rpt"/>
</dbReference>
<feature type="transmembrane region" description="Helical" evidence="4">
    <location>
        <begin position="1104"/>
        <end position="1128"/>
    </location>
</feature>
<keyword evidence="4" id="KW-0472">Membrane</keyword>
<dbReference type="PANTHER" id="PTHR38934:SF6">
    <property type="entry name" value="CHROMOSOME UNDETERMINED SCAFFOLD_176, WHOLE GENOME SHOTGUN SEQUENCE"/>
    <property type="match status" value="1"/>
</dbReference>
<feature type="transmembrane region" description="Helical" evidence="4">
    <location>
        <begin position="946"/>
        <end position="965"/>
    </location>
</feature>
<dbReference type="Pfam" id="PF13948">
    <property type="entry name" value="DUF4215"/>
    <property type="match status" value="5"/>
</dbReference>
<feature type="transmembrane region" description="Helical" evidence="4">
    <location>
        <begin position="977"/>
        <end position="996"/>
    </location>
</feature>
<keyword evidence="3" id="KW-1015">Disulfide bond</keyword>
<feature type="transmembrane region" description="Helical" evidence="4">
    <location>
        <begin position="772"/>
        <end position="797"/>
    </location>
</feature>
<evidence type="ECO:0000256" key="1">
    <source>
        <dbReference type="ARBA" id="ARBA00022729"/>
    </source>
</evidence>
<feature type="transmembrane region" description="Helical" evidence="4">
    <location>
        <begin position="877"/>
        <end position="902"/>
    </location>
</feature>
<evidence type="ECO:0000256" key="3">
    <source>
        <dbReference type="ARBA" id="ARBA00023157"/>
    </source>
</evidence>
<feature type="chain" id="PRO_5035910477" description="Transmembrane protein" evidence="5">
    <location>
        <begin position="17"/>
        <end position="1165"/>
    </location>
</feature>
<reference evidence="6" key="1">
    <citation type="submission" date="2021-01" db="EMBL/GenBank/DDBJ databases">
        <authorList>
            <consortium name="Genoscope - CEA"/>
            <person name="William W."/>
        </authorList>
    </citation>
    <scope>NUCLEOTIDE SEQUENCE</scope>
</reference>
<gene>
    <name evidence="6" type="ORF">PSON_ATCC_30995.1.T0760038</name>
</gene>
<proteinExistence type="predicted"/>
<evidence type="ECO:0000256" key="5">
    <source>
        <dbReference type="SAM" id="SignalP"/>
    </source>
</evidence>
<dbReference type="PANTHER" id="PTHR38934">
    <property type="entry name" value="HYPHALLY REGULATED CELL WALL PROTEIN 1"/>
    <property type="match status" value="1"/>
</dbReference>
<dbReference type="NCBIfam" id="TIGR02232">
    <property type="entry name" value="myxo_disulf_rpt"/>
    <property type="match status" value="2"/>
</dbReference>